<dbReference type="PANTHER" id="PTHR43042">
    <property type="entry name" value="SAM-DEPENDENT METHYLTRANSFERASE"/>
    <property type="match status" value="1"/>
</dbReference>
<dbReference type="GO" id="GO:0032259">
    <property type="term" value="P:methylation"/>
    <property type="evidence" value="ECO:0007669"/>
    <property type="project" value="UniProtKB-KW"/>
</dbReference>
<proteinExistence type="predicted"/>
<dbReference type="Gene3D" id="3.40.50.150">
    <property type="entry name" value="Vaccinia Virus protein VP39"/>
    <property type="match status" value="1"/>
</dbReference>
<evidence type="ECO:0000256" key="3">
    <source>
        <dbReference type="ARBA" id="ARBA00022691"/>
    </source>
</evidence>
<organism evidence="5 6">
    <name type="scientific">Candidatus Protochlamydia amoebophila</name>
    <dbReference type="NCBI Taxonomy" id="362787"/>
    <lineage>
        <taxon>Bacteria</taxon>
        <taxon>Pseudomonadati</taxon>
        <taxon>Chlamydiota</taxon>
        <taxon>Chlamydiia</taxon>
        <taxon>Parachlamydiales</taxon>
        <taxon>Parachlamydiaceae</taxon>
        <taxon>Candidatus Protochlamydia</taxon>
    </lineage>
</organism>
<dbReference type="GO" id="GO:0008168">
    <property type="term" value="F:methyltransferase activity"/>
    <property type="evidence" value="ECO:0007669"/>
    <property type="project" value="UniProtKB-KW"/>
</dbReference>
<dbReference type="Proteomes" id="UP000031465">
    <property type="component" value="Unassembled WGS sequence"/>
</dbReference>
<gene>
    <name evidence="5" type="ORF">DB44_CR00350</name>
</gene>
<dbReference type="InterPro" id="IPR029063">
    <property type="entry name" value="SAM-dependent_MTases_sf"/>
</dbReference>
<name>A0A0C1HBB5_9BACT</name>
<evidence type="ECO:0000313" key="5">
    <source>
        <dbReference type="EMBL" id="KIC72083.1"/>
    </source>
</evidence>
<reference evidence="5 6" key="1">
    <citation type="journal article" date="2014" name="Mol. Biol. Evol.">
        <title>Massive expansion of Ubiquitination-related gene families within the Chlamydiae.</title>
        <authorList>
            <person name="Domman D."/>
            <person name="Collingro A."/>
            <person name="Lagkouvardos I."/>
            <person name="Gehre L."/>
            <person name="Weinmaier T."/>
            <person name="Rattei T."/>
            <person name="Subtil A."/>
            <person name="Horn M."/>
        </authorList>
    </citation>
    <scope>NUCLEOTIDE SEQUENCE [LARGE SCALE GENOMIC DNA]</scope>
    <source>
        <strain evidence="5 6">EI2</strain>
    </source>
</reference>
<dbReference type="AlphaFoldDB" id="A0A0C1HBB5"/>
<sequence>MIMETLMNPTPPFILPTIVDGEDKSSLLTNRIRKNYRHIRKWAKRTQTNCFRIYDKEIHQYPLAIDFYDGRFCVHYFSKAANDNDYDPPKELKEATIHALKTIFNVEEELIFWRTRSKRKETRQYERQGNAKEFFSIVEFGVQFKVNLIDYLDTGLFLDHRETRKMVAQASINKKLLNLFAYTCSFSVHAAASGAIFTKSVDMSNTYTEWGKDNFRLNSLSLQNNEVIRADCLKFLDDEIKKTYNTMSS</sequence>
<feature type="domain" description="S-adenosylmethionine-dependent methyltransferase" evidence="4">
    <location>
        <begin position="128"/>
        <end position="227"/>
    </location>
</feature>
<dbReference type="EMBL" id="JSAN01000064">
    <property type="protein sequence ID" value="KIC72083.1"/>
    <property type="molecule type" value="Genomic_DNA"/>
</dbReference>
<evidence type="ECO:0000256" key="1">
    <source>
        <dbReference type="ARBA" id="ARBA00022603"/>
    </source>
</evidence>
<keyword evidence="2" id="KW-0808">Transferase</keyword>
<keyword evidence="1" id="KW-0489">Methyltransferase</keyword>
<evidence type="ECO:0000259" key="4">
    <source>
        <dbReference type="Pfam" id="PF10672"/>
    </source>
</evidence>
<dbReference type="Gene3D" id="3.30.750.80">
    <property type="entry name" value="RNA methyltransferase domain (HRMD) like"/>
    <property type="match status" value="1"/>
</dbReference>
<dbReference type="SUPFAM" id="SSF53335">
    <property type="entry name" value="S-adenosyl-L-methionine-dependent methyltransferases"/>
    <property type="match status" value="1"/>
</dbReference>
<dbReference type="InterPro" id="IPR019614">
    <property type="entry name" value="SAM-dep_methyl-trfase"/>
</dbReference>
<dbReference type="Pfam" id="PF10672">
    <property type="entry name" value="Methyltrans_SAM"/>
    <property type="match status" value="1"/>
</dbReference>
<accession>A0A0C1HBB5</accession>
<protein>
    <recommendedName>
        <fullName evidence="4">S-adenosylmethionine-dependent methyltransferase domain-containing protein</fullName>
    </recommendedName>
</protein>
<dbReference type="PANTHER" id="PTHR43042:SF3">
    <property type="entry name" value="RIBOSOMAL RNA LARGE SUBUNIT METHYLTRANSFERASE YWBD-RELATED"/>
    <property type="match status" value="1"/>
</dbReference>
<comment type="caution">
    <text evidence="5">The sequence shown here is derived from an EMBL/GenBank/DDBJ whole genome shotgun (WGS) entry which is preliminary data.</text>
</comment>
<dbReference type="PATRIC" id="fig|362787.3.peg.1032"/>
<evidence type="ECO:0000256" key="2">
    <source>
        <dbReference type="ARBA" id="ARBA00022679"/>
    </source>
</evidence>
<evidence type="ECO:0000313" key="6">
    <source>
        <dbReference type="Proteomes" id="UP000031465"/>
    </source>
</evidence>
<keyword evidence="3" id="KW-0949">S-adenosyl-L-methionine</keyword>